<comment type="caution">
    <text evidence="2">The sequence shown here is derived from an EMBL/GenBank/DDBJ whole genome shotgun (WGS) entry which is preliminary data.</text>
</comment>
<name>A0A2W0HK21_9BACI</name>
<protein>
    <submittedName>
        <fullName evidence="2">Fis family transcriptional regulator</fullName>
    </submittedName>
</protein>
<reference evidence="2 3" key="1">
    <citation type="submission" date="2017-10" db="EMBL/GenBank/DDBJ databases">
        <title>Bacillus sp. nov., a halophilic bacterium isolated from a Yangshapao Lake.</title>
        <authorList>
            <person name="Wang H."/>
        </authorList>
    </citation>
    <scope>NUCLEOTIDE SEQUENCE [LARGE SCALE GENOMIC DNA]</scope>
    <source>
        <strain evidence="2 3">YSP-3</strain>
    </source>
</reference>
<dbReference type="OrthoDB" id="260231at2"/>
<evidence type="ECO:0000313" key="3">
    <source>
        <dbReference type="Proteomes" id="UP000248066"/>
    </source>
</evidence>
<dbReference type="RefSeq" id="WP_110516486.1">
    <property type="nucleotide sequence ID" value="NZ_PDOF01000001.1"/>
</dbReference>
<keyword evidence="3" id="KW-1185">Reference proteome</keyword>
<evidence type="ECO:0000313" key="2">
    <source>
        <dbReference type="EMBL" id="PYZ97422.1"/>
    </source>
</evidence>
<sequence length="217" mass="24439">MESTQHPGTLTGHVFLAQLITQYAALHKKTSGPRAEAYIQQIGIRTGEWLERFYHDEQRSPWTVDKYAQVIVDIKNAIGGHFYIADVQPDHVLVKASGCPFGDAVKEAPHLCNMTSSVFGGIASRQFGFAEVSLRKRIAAGDTGCEAVIYFTPDNDENGDVYKDLPLTPDNGNPFLWEEETITLLNEEMQRNDAYILELLEELEDLKKKVNEQEDHQ</sequence>
<dbReference type="InterPro" id="IPR041359">
    <property type="entry name" value="MetOD1"/>
</dbReference>
<dbReference type="Pfam" id="PF18546">
    <property type="entry name" value="MetOD1"/>
    <property type="match status" value="1"/>
</dbReference>
<dbReference type="EMBL" id="PDOF01000001">
    <property type="protein sequence ID" value="PYZ97422.1"/>
    <property type="molecule type" value="Genomic_DNA"/>
</dbReference>
<dbReference type="Proteomes" id="UP000248066">
    <property type="component" value="Unassembled WGS sequence"/>
</dbReference>
<feature type="domain" description="Metanogen output" evidence="1">
    <location>
        <begin position="66"/>
        <end position="147"/>
    </location>
</feature>
<gene>
    <name evidence="2" type="ORF">CR205_02140</name>
</gene>
<organism evidence="2 3">
    <name type="scientific">Alteribacter lacisalsi</name>
    <dbReference type="NCBI Taxonomy" id="2045244"/>
    <lineage>
        <taxon>Bacteria</taxon>
        <taxon>Bacillati</taxon>
        <taxon>Bacillota</taxon>
        <taxon>Bacilli</taxon>
        <taxon>Bacillales</taxon>
        <taxon>Bacillaceae</taxon>
        <taxon>Alteribacter</taxon>
    </lineage>
</organism>
<accession>A0A2W0HK21</accession>
<dbReference type="AlphaFoldDB" id="A0A2W0HK21"/>
<evidence type="ECO:0000259" key="1">
    <source>
        <dbReference type="Pfam" id="PF18546"/>
    </source>
</evidence>
<proteinExistence type="predicted"/>